<proteinExistence type="predicted"/>
<feature type="compositionally biased region" description="Basic and acidic residues" evidence="1">
    <location>
        <begin position="56"/>
        <end position="69"/>
    </location>
</feature>
<evidence type="ECO:0000313" key="3">
    <source>
        <dbReference type="Proteomes" id="UP000246005"/>
    </source>
</evidence>
<dbReference type="Proteomes" id="UP000246005">
    <property type="component" value="Unassembled WGS sequence"/>
</dbReference>
<dbReference type="EMBL" id="QGHB01000010">
    <property type="protein sequence ID" value="PWK83752.1"/>
    <property type="molecule type" value="Genomic_DNA"/>
</dbReference>
<reference evidence="2 3" key="1">
    <citation type="submission" date="2018-05" db="EMBL/GenBank/DDBJ databases">
        <title>Genomic Encyclopedia of Type Strains, Phase IV (KMG-IV): sequencing the most valuable type-strain genomes for metagenomic binning, comparative biology and taxonomic classification.</title>
        <authorList>
            <person name="Goeker M."/>
        </authorList>
    </citation>
    <scope>NUCLEOTIDE SEQUENCE [LARGE SCALE GENOMIC DNA]</scope>
    <source>
        <strain evidence="2 3">DSM 45480</strain>
    </source>
</reference>
<protein>
    <submittedName>
        <fullName evidence="2">Uncharacterized protein</fullName>
    </submittedName>
</protein>
<organism evidence="2 3">
    <name type="scientific">Lentzea atacamensis</name>
    <dbReference type="NCBI Taxonomy" id="531938"/>
    <lineage>
        <taxon>Bacteria</taxon>
        <taxon>Bacillati</taxon>
        <taxon>Actinomycetota</taxon>
        <taxon>Actinomycetes</taxon>
        <taxon>Pseudonocardiales</taxon>
        <taxon>Pseudonocardiaceae</taxon>
        <taxon>Lentzea</taxon>
    </lineage>
</organism>
<gene>
    <name evidence="2" type="ORF">C8D88_110208</name>
</gene>
<sequence length="125" mass="13848">MRDEDIVAAARTIRTDPMIGSVAEPLDELLARADAGERVADDILVLLTAEPALREEMRRRLPQEQDTSRTADQLGSYQALPGHGAPSAEILYRCSTCDYEYPIFEVGEPVPDGCPRGHGRLDRIR</sequence>
<name>A0A316HZX1_9PSEU</name>
<comment type="caution">
    <text evidence="2">The sequence shown here is derived from an EMBL/GenBank/DDBJ whole genome shotgun (WGS) entry which is preliminary data.</text>
</comment>
<feature type="region of interest" description="Disordered" evidence="1">
    <location>
        <begin position="56"/>
        <end position="84"/>
    </location>
</feature>
<dbReference type="AlphaFoldDB" id="A0A316HZX1"/>
<evidence type="ECO:0000256" key="1">
    <source>
        <dbReference type="SAM" id="MobiDB-lite"/>
    </source>
</evidence>
<dbReference type="RefSeq" id="WP_109639545.1">
    <property type="nucleotide sequence ID" value="NZ_QGHB01000010.1"/>
</dbReference>
<accession>A0A316HZX1</accession>
<evidence type="ECO:0000313" key="2">
    <source>
        <dbReference type="EMBL" id="PWK83752.1"/>
    </source>
</evidence>